<keyword evidence="6" id="KW-0175">Coiled coil</keyword>
<evidence type="ECO:0000256" key="5">
    <source>
        <dbReference type="ARBA" id="ARBA00022737"/>
    </source>
</evidence>
<sequence length="117" mass="13754">MFFYPQARKEIVEIAVKPEKDEEEGDEEDMTESESTALLGSLSGEYGLSNPHLYSQFHMHTKEERLNQICMLKNIIHNIKMEFNKEFEVVYKQKEQEIARVTSKNNRILEIMDQLGI</sequence>
<comment type="subcellular location">
    <subcellularLocation>
        <location evidence="1">Cell projection</location>
        <location evidence="1">Cilium</location>
    </subcellularLocation>
    <subcellularLocation>
        <location evidence="2">Cytoplasm</location>
        <location evidence="2">Cytoskeleton</location>
    </subcellularLocation>
</comment>
<accession>A0A4W3H0M4</accession>
<keyword evidence="3" id="KW-0963">Cytoplasm</keyword>
<evidence type="ECO:0000256" key="8">
    <source>
        <dbReference type="ARBA" id="ARBA00023273"/>
    </source>
</evidence>
<dbReference type="InParanoid" id="A0A4W3H0M4"/>
<reference evidence="11" key="1">
    <citation type="journal article" date="2006" name="Science">
        <title>Ancient noncoding elements conserved in the human genome.</title>
        <authorList>
            <person name="Venkatesh B."/>
            <person name="Kirkness E.F."/>
            <person name="Loh Y.H."/>
            <person name="Halpern A.L."/>
            <person name="Lee A.P."/>
            <person name="Johnson J."/>
            <person name="Dandona N."/>
            <person name="Viswanathan L.D."/>
            <person name="Tay A."/>
            <person name="Venter J.C."/>
            <person name="Strausberg R.L."/>
            <person name="Brenner S."/>
        </authorList>
    </citation>
    <scope>NUCLEOTIDE SEQUENCE [LARGE SCALE GENOMIC DNA]</scope>
</reference>
<feature type="region of interest" description="Disordered" evidence="9">
    <location>
        <begin position="15"/>
        <end position="36"/>
    </location>
</feature>
<dbReference type="Ensembl" id="ENSCMIT00000010493.1">
    <property type="protein sequence ID" value="ENSCMIP00000010223.1"/>
    <property type="gene ID" value="ENSCMIG00000005385.1"/>
</dbReference>
<keyword evidence="7" id="KW-0206">Cytoskeleton</keyword>
<reference evidence="11" key="3">
    <citation type="journal article" date="2014" name="Nature">
        <title>Elephant shark genome provides unique insights into gnathostome evolution.</title>
        <authorList>
            <consortium name="International Elephant Shark Genome Sequencing Consortium"/>
            <person name="Venkatesh B."/>
            <person name="Lee A.P."/>
            <person name="Ravi V."/>
            <person name="Maurya A.K."/>
            <person name="Lian M.M."/>
            <person name="Swann J.B."/>
            <person name="Ohta Y."/>
            <person name="Flajnik M.F."/>
            <person name="Sutoh Y."/>
            <person name="Kasahara M."/>
            <person name="Hoon S."/>
            <person name="Gangu V."/>
            <person name="Roy S.W."/>
            <person name="Irimia M."/>
            <person name="Korzh V."/>
            <person name="Kondrychyn I."/>
            <person name="Lim Z.W."/>
            <person name="Tay B.H."/>
            <person name="Tohari S."/>
            <person name="Kong K.W."/>
            <person name="Ho S."/>
            <person name="Lorente-Galdos B."/>
            <person name="Quilez J."/>
            <person name="Marques-Bonet T."/>
            <person name="Raney B.J."/>
            <person name="Ingham P.W."/>
            <person name="Tay A."/>
            <person name="Hillier L.W."/>
            <person name="Minx P."/>
            <person name="Boehm T."/>
            <person name="Wilson R.K."/>
            <person name="Brenner S."/>
            <person name="Warren W.C."/>
        </authorList>
    </citation>
    <scope>NUCLEOTIDE SEQUENCE [LARGE SCALE GENOMIC DNA]</scope>
</reference>
<evidence type="ECO:0000256" key="7">
    <source>
        <dbReference type="ARBA" id="ARBA00023212"/>
    </source>
</evidence>
<name>A0A4W3H0M4_CALMI</name>
<evidence type="ECO:0000256" key="9">
    <source>
        <dbReference type="SAM" id="MobiDB-lite"/>
    </source>
</evidence>
<reference evidence="10" key="4">
    <citation type="submission" date="2025-08" db="UniProtKB">
        <authorList>
            <consortium name="Ensembl"/>
        </authorList>
    </citation>
    <scope>IDENTIFICATION</scope>
</reference>
<keyword evidence="5" id="KW-0677">Repeat</keyword>
<dbReference type="PANTHER" id="PTHR14885:SF1">
    <property type="entry name" value="CILIA- AND FLAGELLA-ASSOCIATED PROTEIN 43"/>
    <property type="match status" value="1"/>
</dbReference>
<dbReference type="Pfam" id="PF25828">
    <property type="entry name" value="CC_Cfap43"/>
    <property type="match status" value="1"/>
</dbReference>
<evidence type="ECO:0000313" key="10">
    <source>
        <dbReference type="Ensembl" id="ENSCMIP00000010223.1"/>
    </source>
</evidence>
<proteinExistence type="predicted"/>
<evidence type="ECO:0000256" key="4">
    <source>
        <dbReference type="ARBA" id="ARBA00022574"/>
    </source>
</evidence>
<protein>
    <submittedName>
        <fullName evidence="10">Uncharacterized protein</fullName>
    </submittedName>
</protein>
<keyword evidence="11" id="KW-1185">Reference proteome</keyword>
<organism evidence="10 11">
    <name type="scientific">Callorhinchus milii</name>
    <name type="common">Ghost shark</name>
    <dbReference type="NCBI Taxonomy" id="7868"/>
    <lineage>
        <taxon>Eukaryota</taxon>
        <taxon>Metazoa</taxon>
        <taxon>Chordata</taxon>
        <taxon>Craniata</taxon>
        <taxon>Vertebrata</taxon>
        <taxon>Chondrichthyes</taxon>
        <taxon>Holocephali</taxon>
        <taxon>Chimaeriformes</taxon>
        <taxon>Callorhinchidae</taxon>
        <taxon>Callorhinchus</taxon>
    </lineage>
</organism>
<evidence type="ECO:0000256" key="1">
    <source>
        <dbReference type="ARBA" id="ARBA00004138"/>
    </source>
</evidence>
<dbReference type="PANTHER" id="PTHR14885">
    <property type="entry name" value="CILIA- AND FLAGELLA-ASSOCIATED PROTEIN 43-RELATED"/>
    <property type="match status" value="1"/>
</dbReference>
<reference evidence="10" key="5">
    <citation type="submission" date="2025-09" db="UniProtKB">
        <authorList>
            <consortium name="Ensembl"/>
        </authorList>
    </citation>
    <scope>IDENTIFICATION</scope>
</reference>
<evidence type="ECO:0000313" key="11">
    <source>
        <dbReference type="Proteomes" id="UP000314986"/>
    </source>
</evidence>
<dbReference type="Proteomes" id="UP000314986">
    <property type="component" value="Unassembled WGS sequence"/>
</dbReference>
<reference evidence="11" key="2">
    <citation type="journal article" date="2007" name="PLoS Biol.">
        <title>Survey sequencing and comparative analysis of the elephant shark (Callorhinchus milii) genome.</title>
        <authorList>
            <person name="Venkatesh B."/>
            <person name="Kirkness E.F."/>
            <person name="Loh Y.H."/>
            <person name="Halpern A.L."/>
            <person name="Lee A.P."/>
            <person name="Johnson J."/>
            <person name="Dandona N."/>
            <person name="Viswanathan L.D."/>
            <person name="Tay A."/>
            <person name="Venter J.C."/>
            <person name="Strausberg R.L."/>
            <person name="Brenner S."/>
        </authorList>
    </citation>
    <scope>NUCLEOTIDE SEQUENCE [LARGE SCALE GENOMIC DNA]</scope>
</reference>
<keyword evidence="8" id="KW-0966">Cell projection</keyword>
<dbReference type="GO" id="GO:0007288">
    <property type="term" value="P:sperm axoneme assembly"/>
    <property type="evidence" value="ECO:0007669"/>
    <property type="project" value="TreeGrafter"/>
</dbReference>
<feature type="compositionally biased region" description="Acidic residues" evidence="9">
    <location>
        <begin position="21"/>
        <end position="32"/>
    </location>
</feature>
<evidence type="ECO:0000256" key="6">
    <source>
        <dbReference type="ARBA" id="ARBA00023054"/>
    </source>
</evidence>
<evidence type="ECO:0000256" key="3">
    <source>
        <dbReference type="ARBA" id="ARBA00022490"/>
    </source>
</evidence>
<keyword evidence="4" id="KW-0853">WD repeat</keyword>
<evidence type="ECO:0000256" key="2">
    <source>
        <dbReference type="ARBA" id="ARBA00004245"/>
    </source>
</evidence>
<dbReference type="AlphaFoldDB" id="A0A4W3H0M4"/>
<dbReference type="GO" id="GO:0005930">
    <property type="term" value="C:axoneme"/>
    <property type="evidence" value="ECO:0007669"/>
    <property type="project" value="TreeGrafter"/>
</dbReference>